<dbReference type="InterPro" id="IPR015421">
    <property type="entry name" value="PyrdxlP-dep_Trfase_major"/>
</dbReference>
<gene>
    <name evidence="4" type="primary">bioF_2</name>
    <name evidence="4" type="ORF">LMG32289_04698</name>
</gene>
<dbReference type="Gene3D" id="3.40.640.10">
    <property type="entry name" value="Type I PLP-dependent aspartate aminotransferase-like (Major domain)"/>
    <property type="match status" value="1"/>
</dbReference>
<evidence type="ECO:0000256" key="2">
    <source>
        <dbReference type="ARBA" id="ARBA00022679"/>
    </source>
</evidence>
<dbReference type="EC" id="2.3.1.47" evidence="4"/>
<feature type="domain" description="Aminotransferase class I/classII large" evidence="3">
    <location>
        <begin position="107"/>
        <end position="279"/>
    </location>
</feature>
<dbReference type="InterPro" id="IPR015424">
    <property type="entry name" value="PyrdxlP-dep_Trfase"/>
</dbReference>
<comment type="cofactor">
    <cofactor evidence="1">
        <name>pyridoxal 5'-phosphate</name>
        <dbReference type="ChEBI" id="CHEBI:597326"/>
    </cofactor>
</comment>
<reference evidence="4 5" key="1">
    <citation type="submission" date="2021-08" db="EMBL/GenBank/DDBJ databases">
        <authorList>
            <person name="Peeters C."/>
        </authorList>
    </citation>
    <scope>NUCLEOTIDE SEQUENCE [LARGE SCALE GENOMIC DNA]</scope>
    <source>
        <strain evidence="4 5">LMG 32289</strain>
    </source>
</reference>
<evidence type="ECO:0000313" key="5">
    <source>
        <dbReference type="Proteomes" id="UP000706525"/>
    </source>
</evidence>
<evidence type="ECO:0000313" key="4">
    <source>
        <dbReference type="EMBL" id="CAG9180710.1"/>
    </source>
</evidence>
<dbReference type="PANTHER" id="PTHR13693">
    <property type="entry name" value="CLASS II AMINOTRANSFERASE/8-AMINO-7-OXONONANOATE SYNTHASE"/>
    <property type="match status" value="1"/>
</dbReference>
<dbReference type="Proteomes" id="UP000706525">
    <property type="component" value="Unassembled WGS sequence"/>
</dbReference>
<dbReference type="Gene3D" id="3.90.1150.10">
    <property type="entry name" value="Aspartate Aminotransferase, domain 1"/>
    <property type="match status" value="1"/>
</dbReference>
<accession>A0ABM8XKT7</accession>
<dbReference type="GO" id="GO:0008710">
    <property type="term" value="F:8-amino-7-oxononanoate synthase activity"/>
    <property type="evidence" value="ECO:0007669"/>
    <property type="project" value="UniProtKB-EC"/>
</dbReference>
<evidence type="ECO:0000256" key="1">
    <source>
        <dbReference type="ARBA" id="ARBA00001933"/>
    </source>
</evidence>
<dbReference type="EMBL" id="CAJZAG010000009">
    <property type="protein sequence ID" value="CAG9180710.1"/>
    <property type="molecule type" value="Genomic_DNA"/>
</dbReference>
<comment type="caution">
    <text evidence="4">The sequence shown here is derived from an EMBL/GenBank/DDBJ whole genome shotgun (WGS) entry which is preliminary data.</text>
</comment>
<dbReference type="InterPro" id="IPR004839">
    <property type="entry name" value="Aminotransferase_I/II_large"/>
</dbReference>
<dbReference type="InterPro" id="IPR015422">
    <property type="entry name" value="PyrdxlP-dep_Trfase_small"/>
</dbReference>
<keyword evidence="2 4" id="KW-0808">Transferase</keyword>
<keyword evidence="5" id="KW-1185">Reference proteome</keyword>
<dbReference type="RefSeq" id="WP_223992642.1">
    <property type="nucleotide sequence ID" value="NZ_CAJZAG010000009.1"/>
</dbReference>
<organism evidence="4 5">
    <name type="scientific">Cupriavidus pampae</name>
    <dbReference type="NCBI Taxonomy" id="659251"/>
    <lineage>
        <taxon>Bacteria</taxon>
        <taxon>Pseudomonadati</taxon>
        <taxon>Pseudomonadota</taxon>
        <taxon>Betaproteobacteria</taxon>
        <taxon>Burkholderiales</taxon>
        <taxon>Burkholderiaceae</taxon>
        <taxon>Cupriavidus</taxon>
    </lineage>
</organism>
<name>A0ABM8XKT7_9BURK</name>
<protein>
    <submittedName>
        <fullName evidence="4">8-amino-7-oxononanoate synthase</fullName>
        <ecNumber evidence="4">2.3.1.47</ecNumber>
    </submittedName>
</protein>
<dbReference type="InterPro" id="IPR050087">
    <property type="entry name" value="AON_synthase_class-II"/>
</dbReference>
<proteinExistence type="predicted"/>
<keyword evidence="4" id="KW-0012">Acyltransferase</keyword>
<evidence type="ECO:0000259" key="3">
    <source>
        <dbReference type="Pfam" id="PF00155"/>
    </source>
</evidence>
<dbReference type="SUPFAM" id="SSF53383">
    <property type="entry name" value="PLP-dependent transferases"/>
    <property type="match status" value="1"/>
</dbReference>
<sequence length="376" mass="40034">MIDFASALYLGLQHPAAQLGGYAALTTGHPASLMAGPLIRRLAADAAALQGCEAGMVAPSTLHLAIDVFDYLGRTHTLIADEALYPVLRWGIERARGLGVPVAWFRHGDLADLVRRLRQRRRGRPPAVIADATLRDGVPVPLAQYLSLVSRHGGLIVIDHSQMLGLMGTAPSPQRPWGIGGGGVLRHAGGAPTAPVLLVASWAKAFGAPLATLCGPAALVEGIARDGPTQTHSSTTSEAALRAGLLALTINARSGAGLRMRLWQRLRRLRAGLRMLARTCLPDLHTSAHDHPLQHVRLDTAARTMALHAGLRAAGFRTALLREHEGRHALAVIVRANHCRADIDALLSAMCHLAPRLPDAGRLATRLSLTEEPQHV</sequence>
<dbReference type="Pfam" id="PF00155">
    <property type="entry name" value="Aminotran_1_2"/>
    <property type="match status" value="1"/>
</dbReference>